<gene>
    <name evidence="2" type="ORF">V6N11_068679</name>
</gene>
<keyword evidence="3" id="KW-1185">Reference proteome</keyword>
<reference evidence="2 3" key="1">
    <citation type="journal article" date="2024" name="G3 (Bethesda)">
        <title>Genome assembly of Hibiscus sabdariffa L. provides insights into metabolisms of medicinal natural products.</title>
        <authorList>
            <person name="Kim T."/>
        </authorList>
    </citation>
    <scope>NUCLEOTIDE SEQUENCE [LARGE SCALE GENOMIC DNA]</scope>
    <source>
        <strain evidence="2">TK-2024</strain>
        <tissue evidence="2">Old leaves</tissue>
    </source>
</reference>
<evidence type="ECO:0000256" key="1">
    <source>
        <dbReference type="SAM" id="MobiDB-lite"/>
    </source>
</evidence>
<name>A0ABR2PAJ2_9ROSI</name>
<sequence length="136" mass="15084">MNMNFDERFLPSTRNQSAKNLYFPLNGRHTLRFQFQTNSRFLRPASPGYGSHGSSETRSSLRRSLLLSKFQLKSAPQNGSTPPRSPFSSDGQGSIGGFTDSSTTARNRRGRRSSAVEIDLAQSLENLGGIDLVMRL</sequence>
<feature type="region of interest" description="Disordered" evidence="1">
    <location>
        <begin position="42"/>
        <end position="61"/>
    </location>
</feature>
<feature type="region of interest" description="Disordered" evidence="1">
    <location>
        <begin position="71"/>
        <end position="114"/>
    </location>
</feature>
<accession>A0ABR2PAJ2</accession>
<evidence type="ECO:0000313" key="2">
    <source>
        <dbReference type="EMBL" id="KAK8985423.1"/>
    </source>
</evidence>
<evidence type="ECO:0000313" key="3">
    <source>
        <dbReference type="Proteomes" id="UP001396334"/>
    </source>
</evidence>
<dbReference type="Proteomes" id="UP001396334">
    <property type="component" value="Unassembled WGS sequence"/>
</dbReference>
<comment type="caution">
    <text evidence="2">The sequence shown here is derived from an EMBL/GenBank/DDBJ whole genome shotgun (WGS) entry which is preliminary data.</text>
</comment>
<proteinExistence type="predicted"/>
<feature type="compositionally biased region" description="Polar residues" evidence="1">
    <location>
        <begin position="74"/>
        <end position="92"/>
    </location>
</feature>
<dbReference type="EMBL" id="JBBPBN010000069">
    <property type="protein sequence ID" value="KAK8985423.1"/>
    <property type="molecule type" value="Genomic_DNA"/>
</dbReference>
<protein>
    <submittedName>
        <fullName evidence="2">Uncharacterized protein</fullName>
    </submittedName>
</protein>
<organism evidence="2 3">
    <name type="scientific">Hibiscus sabdariffa</name>
    <name type="common">roselle</name>
    <dbReference type="NCBI Taxonomy" id="183260"/>
    <lineage>
        <taxon>Eukaryota</taxon>
        <taxon>Viridiplantae</taxon>
        <taxon>Streptophyta</taxon>
        <taxon>Embryophyta</taxon>
        <taxon>Tracheophyta</taxon>
        <taxon>Spermatophyta</taxon>
        <taxon>Magnoliopsida</taxon>
        <taxon>eudicotyledons</taxon>
        <taxon>Gunneridae</taxon>
        <taxon>Pentapetalae</taxon>
        <taxon>rosids</taxon>
        <taxon>malvids</taxon>
        <taxon>Malvales</taxon>
        <taxon>Malvaceae</taxon>
        <taxon>Malvoideae</taxon>
        <taxon>Hibiscus</taxon>
    </lineage>
</organism>